<evidence type="ECO:0000256" key="5">
    <source>
        <dbReference type="ARBA" id="ARBA00023136"/>
    </source>
</evidence>
<evidence type="ECO:0000256" key="8">
    <source>
        <dbReference type="ARBA" id="ARBA00023288"/>
    </source>
</evidence>
<evidence type="ECO:0000259" key="13">
    <source>
        <dbReference type="PROSITE" id="PS50853"/>
    </source>
</evidence>
<proteinExistence type="predicted"/>
<protein>
    <submittedName>
        <fullName evidence="14">MAM domain-containing glycosylphosphatidylinositol anchor protein 2</fullName>
    </submittedName>
</protein>
<feature type="compositionally biased region" description="Pro residues" evidence="10">
    <location>
        <begin position="465"/>
        <end position="474"/>
    </location>
</feature>
<evidence type="ECO:0000256" key="6">
    <source>
        <dbReference type="ARBA" id="ARBA00023157"/>
    </source>
</evidence>
<dbReference type="InterPro" id="IPR013098">
    <property type="entry name" value="Ig_I-set"/>
</dbReference>
<dbReference type="PANTHER" id="PTHR45080:SF35">
    <property type="entry name" value="MAM DOMAIN-CONTAINING GLYCOSYLPHOSPHATIDYLINOSITOL ANCHOR 2"/>
    <property type="match status" value="1"/>
</dbReference>
<dbReference type="PRINTS" id="PR00020">
    <property type="entry name" value="MAMDOMAIN"/>
</dbReference>
<dbReference type="CDD" id="cd06263">
    <property type="entry name" value="MAM"/>
    <property type="match status" value="1"/>
</dbReference>
<dbReference type="SMART" id="SM00408">
    <property type="entry name" value="IGc2"/>
    <property type="match status" value="4"/>
</dbReference>
<dbReference type="InterPro" id="IPR050958">
    <property type="entry name" value="Cell_Adh-Cytoskel_Orgn"/>
</dbReference>
<dbReference type="FunFam" id="2.60.40.10:FF:000243">
    <property type="entry name" value="MAM domain-containing glycosylphosphatidylinositol anchor protein 1"/>
    <property type="match status" value="1"/>
</dbReference>
<feature type="non-terminal residue" evidence="14">
    <location>
        <position position="845"/>
    </location>
</feature>
<organism evidence="14 15">
    <name type="scientific">Cuculus canorus</name>
    <name type="common">Common cuckoo</name>
    <dbReference type="NCBI Taxonomy" id="55661"/>
    <lineage>
        <taxon>Eukaryota</taxon>
        <taxon>Metazoa</taxon>
        <taxon>Chordata</taxon>
        <taxon>Craniata</taxon>
        <taxon>Vertebrata</taxon>
        <taxon>Euteleostomi</taxon>
        <taxon>Archelosauria</taxon>
        <taxon>Archosauria</taxon>
        <taxon>Dinosauria</taxon>
        <taxon>Saurischia</taxon>
        <taxon>Theropoda</taxon>
        <taxon>Coelurosauria</taxon>
        <taxon>Aves</taxon>
        <taxon>Neognathae</taxon>
        <taxon>Neoaves</taxon>
        <taxon>Otidimorphae</taxon>
        <taxon>Cuculiformes</taxon>
        <taxon>Cuculidae</taxon>
        <taxon>Cuculus</taxon>
    </lineage>
</organism>
<feature type="region of interest" description="Disordered" evidence="10">
    <location>
        <begin position="434"/>
        <end position="486"/>
    </location>
</feature>
<dbReference type="GO" id="GO:0030424">
    <property type="term" value="C:axon"/>
    <property type="evidence" value="ECO:0007669"/>
    <property type="project" value="TreeGrafter"/>
</dbReference>
<dbReference type="InterPro" id="IPR003599">
    <property type="entry name" value="Ig_sub"/>
</dbReference>
<feature type="domain" description="MAM" evidence="11">
    <location>
        <begin position="635"/>
        <end position="810"/>
    </location>
</feature>
<dbReference type="Gene3D" id="2.60.120.200">
    <property type="match status" value="1"/>
</dbReference>
<evidence type="ECO:0000256" key="9">
    <source>
        <dbReference type="ARBA" id="ARBA00023319"/>
    </source>
</evidence>
<keyword evidence="15" id="KW-1185">Reference proteome</keyword>
<feature type="domain" description="Ig-like" evidence="12">
    <location>
        <begin position="312"/>
        <end position="403"/>
    </location>
</feature>
<evidence type="ECO:0000259" key="12">
    <source>
        <dbReference type="PROSITE" id="PS50835"/>
    </source>
</evidence>
<keyword evidence="5" id="KW-0472">Membrane</keyword>
<dbReference type="FunFam" id="2.60.40.10:FF:000303">
    <property type="entry name" value="MAM domain containing glycosylphosphatidylinositol anchor 1"/>
    <property type="match status" value="1"/>
</dbReference>
<dbReference type="EMBL" id="KL447788">
    <property type="protein sequence ID" value="KFO77099.1"/>
    <property type="molecule type" value="Genomic_DNA"/>
</dbReference>
<dbReference type="Pfam" id="PF13927">
    <property type="entry name" value="Ig_3"/>
    <property type="match status" value="3"/>
</dbReference>
<dbReference type="AlphaFoldDB" id="A0A091G7F2"/>
<evidence type="ECO:0000256" key="10">
    <source>
        <dbReference type="SAM" id="MobiDB-lite"/>
    </source>
</evidence>
<accession>A0A091G7F2</accession>
<dbReference type="SMART" id="SM00137">
    <property type="entry name" value="MAM"/>
    <property type="match status" value="1"/>
</dbReference>
<dbReference type="InterPro" id="IPR003961">
    <property type="entry name" value="FN3_dom"/>
</dbReference>
<comment type="subcellular location">
    <subcellularLocation>
        <location evidence="1">Cell membrane</location>
        <topology evidence="1">Lipid-anchor</topology>
        <topology evidence="1">GPI-anchor</topology>
    </subcellularLocation>
</comment>
<keyword evidence="3" id="KW-0336">GPI-anchor</keyword>
<feature type="domain" description="Fibronectin type-III" evidence="13">
    <location>
        <begin position="527"/>
        <end position="628"/>
    </location>
</feature>
<dbReference type="Proteomes" id="UP000053760">
    <property type="component" value="Unassembled WGS sequence"/>
</dbReference>
<gene>
    <name evidence="14" type="ORF">N303_14792</name>
</gene>
<dbReference type="PROSITE" id="PS50835">
    <property type="entry name" value="IG_LIKE"/>
    <property type="match status" value="4"/>
</dbReference>
<dbReference type="InterPro" id="IPR036179">
    <property type="entry name" value="Ig-like_dom_sf"/>
</dbReference>
<evidence type="ECO:0000256" key="7">
    <source>
        <dbReference type="ARBA" id="ARBA00023180"/>
    </source>
</evidence>
<feature type="non-terminal residue" evidence="14">
    <location>
        <position position="1"/>
    </location>
</feature>
<dbReference type="GO" id="GO:0043025">
    <property type="term" value="C:neuronal cell body"/>
    <property type="evidence" value="ECO:0007669"/>
    <property type="project" value="TreeGrafter"/>
</dbReference>
<evidence type="ECO:0000256" key="2">
    <source>
        <dbReference type="ARBA" id="ARBA00022475"/>
    </source>
</evidence>
<dbReference type="FunFam" id="2.60.40.10:FF:000262">
    <property type="entry name" value="MAM domain containing glycosylphosphatidylinositol anchor 1"/>
    <property type="match status" value="1"/>
</dbReference>
<dbReference type="SUPFAM" id="SSF49265">
    <property type="entry name" value="Fibronectin type III"/>
    <property type="match status" value="1"/>
</dbReference>
<dbReference type="PANTHER" id="PTHR45080">
    <property type="entry name" value="CONTACTIN 5"/>
    <property type="match status" value="1"/>
</dbReference>
<dbReference type="SMART" id="SM00409">
    <property type="entry name" value="IG"/>
    <property type="match status" value="4"/>
</dbReference>
<sequence length="845" mass="93365">LDDPIVTVHQSIGEAKEQFYYERTVFLRCVANSNPPVRYSWRRGQEVLLQGSDKGVEIYEPFFTQGETKILKLKNLRPQDYANYSCIASVRNVCSIPDKMVSFRLSNKTASPSIKLLVDDPIVVNPGEAITLVCVTTGGEPTPSLTWVRSAGVLPEKTVLNGGTLTIPAITSEDAGTYSCIANNNVGNPAKKSTNIIVRALKKGRFWITPDPYHKDDNIQIGREVKISCQLEAIPSKKLTFSWFKNGRPLRSSERMVITQTDPDVSPGTTNLDIIDLKFTDFGTYTCVASLKGGGISDISIDVNISSSTVPPNLTVPQEKSPLVTREGDTIELQCQVTGKPKPIILWSRADKEVAMPDGAMQTESYDGILRIVNVSREMTGTYRCQTSQYNGFNVKPREALVQLIVQWYGCQQGKGGDSDPLFCSGGQEGQQHPGLKWCGQQRGQQEQGSHPSPVLGIAATLPAAPTPPDPPATPKAQDTAGDEGEVPSPLRVLLWSCGSAAVALGAAKATRVASHGKAYAPEFYYDTYNPLWQNRPRVYSYSLQWTQMNPDAVDRILAYRLGIRQAGQQRWWEQEITVNGNIQKGELITYNLTELIKPEAYEVRLTPITRFGEGDSTIRVIKYSAPVNPHLREFHCGFEDGNICLFTQDDTDNFDWTKQSTATRDTKYTPNTGPNADRTGSKEGFYMYIETSRPRLEGEKARLVSPVFSVAPKNPYGATNTAYCFSFYYHMYGQHIGSLNVYLRLKGQTAIENPLWSSSGNKGQHWNQARVNINPPTSFQLIFEGIRGPGIEGDIAIDDVSIVEGECMKSDQPANNLRSGAVGTLAHIRLIPVTILMSVLSHQR</sequence>
<dbReference type="InterPro" id="IPR000998">
    <property type="entry name" value="MAM_dom"/>
</dbReference>
<dbReference type="InterPro" id="IPR013320">
    <property type="entry name" value="ConA-like_dom_sf"/>
</dbReference>
<evidence type="ECO:0000259" key="11">
    <source>
        <dbReference type="PROSITE" id="PS50060"/>
    </source>
</evidence>
<dbReference type="STRING" id="55661.A0A091G7F2"/>
<evidence type="ECO:0000256" key="3">
    <source>
        <dbReference type="ARBA" id="ARBA00022622"/>
    </source>
</evidence>
<dbReference type="Gene3D" id="2.60.40.10">
    <property type="entry name" value="Immunoglobulins"/>
    <property type="match status" value="5"/>
</dbReference>
<dbReference type="Pfam" id="PF07679">
    <property type="entry name" value="I-set"/>
    <property type="match status" value="1"/>
</dbReference>
<keyword evidence="8" id="KW-0449">Lipoprotein</keyword>
<keyword evidence="4" id="KW-0677">Repeat</keyword>
<name>A0A091G7F2_CUCCA</name>
<keyword evidence="6" id="KW-1015">Disulfide bond</keyword>
<feature type="domain" description="Ig-like" evidence="12">
    <location>
        <begin position="112"/>
        <end position="198"/>
    </location>
</feature>
<dbReference type="Pfam" id="PF00629">
    <property type="entry name" value="MAM"/>
    <property type="match status" value="1"/>
</dbReference>
<dbReference type="SUPFAM" id="SSF48726">
    <property type="entry name" value="Immunoglobulin"/>
    <property type="match status" value="4"/>
</dbReference>
<evidence type="ECO:0000256" key="4">
    <source>
        <dbReference type="ARBA" id="ARBA00022737"/>
    </source>
</evidence>
<keyword evidence="7" id="KW-0325">Glycoprotein</keyword>
<feature type="domain" description="Ig-like" evidence="12">
    <location>
        <begin position="4"/>
        <end position="102"/>
    </location>
</feature>
<dbReference type="InterPro" id="IPR003598">
    <property type="entry name" value="Ig_sub2"/>
</dbReference>
<dbReference type="InterPro" id="IPR007110">
    <property type="entry name" value="Ig-like_dom"/>
</dbReference>
<dbReference type="PROSITE" id="PS50853">
    <property type="entry name" value="FN3"/>
    <property type="match status" value="1"/>
</dbReference>
<dbReference type="GO" id="GO:0007156">
    <property type="term" value="P:homophilic cell adhesion via plasma membrane adhesion molecules"/>
    <property type="evidence" value="ECO:0007669"/>
    <property type="project" value="TreeGrafter"/>
</dbReference>
<dbReference type="GO" id="GO:0005886">
    <property type="term" value="C:plasma membrane"/>
    <property type="evidence" value="ECO:0007669"/>
    <property type="project" value="UniProtKB-SubCell"/>
</dbReference>
<dbReference type="CDD" id="cd00096">
    <property type="entry name" value="Ig"/>
    <property type="match status" value="1"/>
</dbReference>
<dbReference type="GO" id="GO:0050808">
    <property type="term" value="P:synapse organization"/>
    <property type="evidence" value="ECO:0007669"/>
    <property type="project" value="TreeGrafter"/>
</dbReference>
<dbReference type="SUPFAM" id="SSF49899">
    <property type="entry name" value="Concanavalin A-like lectins/glucanases"/>
    <property type="match status" value="1"/>
</dbReference>
<dbReference type="InterPro" id="IPR036116">
    <property type="entry name" value="FN3_sf"/>
</dbReference>
<dbReference type="FunFam" id="2.60.120.200:FF:000019">
    <property type="entry name" value="MAM domain containing glycosylphosphatidylinositol anchor 2"/>
    <property type="match status" value="1"/>
</dbReference>
<evidence type="ECO:0000313" key="15">
    <source>
        <dbReference type="Proteomes" id="UP000053760"/>
    </source>
</evidence>
<dbReference type="FunFam" id="2.60.40.10:FF:000240">
    <property type="entry name" value="MAM domain containing glycosylphosphatidylinositol anchor 1"/>
    <property type="match status" value="1"/>
</dbReference>
<dbReference type="GO" id="GO:0098552">
    <property type="term" value="C:side of membrane"/>
    <property type="evidence" value="ECO:0007669"/>
    <property type="project" value="UniProtKB-KW"/>
</dbReference>
<evidence type="ECO:0000313" key="14">
    <source>
        <dbReference type="EMBL" id="KFO77099.1"/>
    </source>
</evidence>
<feature type="domain" description="Ig-like" evidence="12">
    <location>
        <begin position="210"/>
        <end position="306"/>
    </location>
</feature>
<feature type="compositionally biased region" description="Polar residues" evidence="10">
    <location>
        <begin position="442"/>
        <end position="451"/>
    </location>
</feature>
<keyword evidence="9" id="KW-0393">Immunoglobulin domain</keyword>
<dbReference type="PROSITE" id="PS50060">
    <property type="entry name" value="MAM_2"/>
    <property type="match status" value="1"/>
</dbReference>
<reference evidence="14 15" key="1">
    <citation type="submission" date="2014-04" db="EMBL/GenBank/DDBJ databases">
        <title>Genome evolution of avian class.</title>
        <authorList>
            <person name="Zhang G."/>
            <person name="Li C."/>
        </authorList>
    </citation>
    <scope>NUCLEOTIDE SEQUENCE [LARGE SCALE GENOMIC DNA]</scope>
    <source>
        <strain evidence="14">BGI_N303</strain>
    </source>
</reference>
<dbReference type="InterPro" id="IPR013783">
    <property type="entry name" value="Ig-like_fold"/>
</dbReference>
<evidence type="ECO:0000256" key="1">
    <source>
        <dbReference type="ARBA" id="ARBA00004609"/>
    </source>
</evidence>
<dbReference type="GO" id="GO:0008046">
    <property type="term" value="F:axon guidance receptor activity"/>
    <property type="evidence" value="ECO:0007669"/>
    <property type="project" value="TreeGrafter"/>
</dbReference>
<keyword evidence="2" id="KW-1003">Cell membrane</keyword>